<organism evidence="3 4">
    <name type="scientific">Acrasis kona</name>
    <dbReference type="NCBI Taxonomy" id="1008807"/>
    <lineage>
        <taxon>Eukaryota</taxon>
        <taxon>Discoba</taxon>
        <taxon>Heterolobosea</taxon>
        <taxon>Tetramitia</taxon>
        <taxon>Eutetramitia</taxon>
        <taxon>Acrasidae</taxon>
        <taxon>Acrasis</taxon>
    </lineage>
</organism>
<feature type="compositionally biased region" description="Polar residues" evidence="2">
    <location>
        <begin position="346"/>
        <end position="359"/>
    </location>
</feature>
<dbReference type="GO" id="GO:0005634">
    <property type="term" value="C:nucleus"/>
    <property type="evidence" value="ECO:0007669"/>
    <property type="project" value="TreeGrafter"/>
</dbReference>
<feature type="region of interest" description="Disordered" evidence="2">
    <location>
        <begin position="154"/>
        <end position="535"/>
    </location>
</feature>
<feature type="coiled-coil region" evidence="1">
    <location>
        <begin position="102"/>
        <end position="129"/>
    </location>
</feature>
<proteinExistence type="predicted"/>
<feature type="compositionally biased region" description="Basic and acidic residues" evidence="2">
    <location>
        <begin position="281"/>
        <end position="290"/>
    </location>
</feature>
<dbReference type="InterPro" id="IPR040385">
    <property type="entry name" value="RABL6"/>
</dbReference>
<evidence type="ECO:0000313" key="3">
    <source>
        <dbReference type="EMBL" id="KAL0484902.1"/>
    </source>
</evidence>
<comment type="caution">
    <text evidence="3">The sequence shown here is derived from an EMBL/GenBank/DDBJ whole genome shotgun (WGS) entry which is preliminary data.</text>
</comment>
<dbReference type="InterPro" id="IPR027417">
    <property type="entry name" value="P-loop_NTPase"/>
</dbReference>
<dbReference type="PANTHER" id="PTHR14932">
    <property type="entry name" value="RAS GTPASE-RELATED"/>
    <property type="match status" value="1"/>
</dbReference>
<sequence>MGGHTLSALDASIVDVYKHTNAVVFVFDLTKPWTLDYIKREIPKVPKGINIVVLANCRDLSDKRQVQQRDIESLLKGTGIQCIETSAKNCYGLKQLYTYFNLPYLELKLDNLKRQIQTIEEERDACKEEVQLTIESSDYDTYIKYMKDTRSRPINTVPFSEERTATIRRTSTINAQTPQQPPTPTTPSNQSQQQQQQSTPTTASPQTKPTASITKQTSPKQPTVNKNKDDDFYDQVDDSFYSTNAPKHQSTTSPNNDQDEDTYASTAITTQQESSDDEEDLIKRRERPMTDSDVNEEDMYVTNVRQPIIKPQSKLAPLKQPKDDFYNDERERNETPPAATTPSSPQQKTKSPTTLSSPVDDSPSRKPVSPVILPPNRSLLSGDNPITPAKVISPGIVEDVIDDGFFDDDQEDAQQDELQIHDQDDDDQDQLIHNGSQLHHKDELSEEEEEEYVAPVKPTTPARTIKKIEILPELLEAANSSQPVDKKKKKKTAEGDKKKKKKDENTGAAGVEKKKKKKKKTDGSKDEGGEQYETI</sequence>
<evidence type="ECO:0000313" key="4">
    <source>
        <dbReference type="Proteomes" id="UP001431209"/>
    </source>
</evidence>
<feature type="compositionally biased region" description="Basic and acidic residues" evidence="2">
    <location>
        <begin position="492"/>
        <end position="505"/>
    </location>
</feature>
<dbReference type="GO" id="GO:0003924">
    <property type="term" value="F:GTPase activity"/>
    <property type="evidence" value="ECO:0007669"/>
    <property type="project" value="InterPro"/>
</dbReference>
<feature type="compositionally biased region" description="Polar residues" evidence="2">
    <location>
        <begin position="213"/>
        <end position="225"/>
    </location>
</feature>
<accession>A0AAW2Z6R0</accession>
<dbReference type="InterPro" id="IPR001806">
    <property type="entry name" value="Small_GTPase"/>
</dbReference>
<name>A0AAW2Z6R0_9EUKA</name>
<dbReference type="PANTHER" id="PTHR14932:SF1">
    <property type="entry name" value="RAB-LIKE PROTEIN 6"/>
    <property type="match status" value="1"/>
</dbReference>
<dbReference type="Pfam" id="PF00071">
    <property type="entry name" value="Ras"/>
    <property type="match status" value="1"/>
</dbReference>
<feature type="compositionally biased region" description="Basic and acidic residues" evidence="2">
    <location>
        <begin position="320"/>
        <end position="334"/>
    </location>
</feature>
<dbReference type="Gene3D" id="3.40.50.300">
    <property type="entry name" value="P-loop containing nucleotide triphosphate hydrolases"/>
    <property type="match status" value="1"/>
</dbReference>
<dbReference type="GO" id="GO:0005829">
    <property type="term" value="C:cytosol"/>
    <property type="evidence" value="ECO:0007669"/>
    <property type="project" value="TreeGrafter"/>
</dbReference>
<dbReference type="GO" id="GO:0005525">
    <property type="term" value="F:GTP binding"/>
    <property type="evidence" value="ECO:0007669"/>
    <property type="project" value="InterPro"/>
</dbReference>
<keyword evidence="4" id="KW-1185">Reference proteome</keyword>
<feature type="compositionally biased region" description="Acidic residues" evidence="2">
    <location>
        <begin position="399"/>
        <end position="415"/>
    </location>
</feature>
<feature type="compositionally biased region" description="Polar residues" evidence="2">
    <location>
        <begin position="243"/>
        <end position="256"/>
    </location>
</feature>
<dbReference type="SUPFAM" id="SSF52540">
    <property type="entry name" value="P-loop containing nucleoside triphosphate hydrolases"/>
    <property type="match status" value="1"/>
</dbReference>
<feature type="compositionally biased region" description="Low complexity" evidence="2">
    <location>
        <begin position="335"/>
        <end position="345"/>
    </location>
</feature>
<feature type="compositionally biased region" description="Polar residues" evidence="2">
    <location>
        <begin position="263"/>
        <end position="273"/>
    </location>
</feature>
<evidence type="ECO:0000256" key="1">
    <source>
        <dbReference type="SAM" id="Coils"/>
    </source>
</evidence>
<dbReference type="AlphaFoldDB" id="A0AAW2Z6R0"/>
<keyword evidence="1" id="KW-0175">Coiled coil</keyword>
<gene>
    <name evidence="3" type="ORF">AKO1_011796</name>
</gene>
<protein>
    <submittedName>
        <fullName evidence="3">Rab-like protein</fullName>
    </submittedName>
</protein>
<reference evidence="3 4" key="1">
    <citation type="submission" date="2024-03" db="EMBL/GenBank/DDBJ databases">
        <title>The Acrasis kona genome and developmental transcriptomes reveal deep origins of eukaryotic multicellular pathways.</title>
        <authorList>
            <person name="Sheikh S."/>
            <person name="Fu C.-J."/>
            <person name="Brown M.W."/>
            <person name="Baldauf S.L."/>
        </authorList>
    </citation>
    <scope>NUCLEOTIDE SEQUENCE [LARGE SCALE GENOMIC DNA]</scope>
    <source>
        <strain evidence="3 4">ATCC MYA-3509</strain>
    </source>
</reference>
<evidence type="ECO:0000256" key="2">
    <source>
        <dbReference type="SAM" id="MobiDB-lite"/>
    </source>
</evidence>
<dbReference type="EMBL" id="JAOPGA020001083">
    <property type="protein sequence ID" value="KAL0484902.1"/>
    <property type="molecule type" value="Genomic_DNA"/>
</dbReference>
<dbReference type="Proteomes" id="UP001431209">
    <property type="component" value="Unassembled WGS sequence"/>
</dbReference>
<feature type="compositionally biased region" description="Low complexity" evidence="2">
    <location>
        <begin position="186"/>
        <end position="212"/>
    </location>
</feature>